<evidence type="ECO:0000313" key="15">
    <source>
        <dbReference type="Proteomes" id="UP000029721"/>
    </source>
</evidence>
<evidence type="ECO:0000256" key="10">
    <source>
        <dbReference type="SAM" id="Coils"/>
    </source>
</evidence>
<evidence type="ECO:0000259" key="13">
    <source>
        <dbReference type="Pfam" id="PF26002"/>
    </source>
</evidence>
<sequence length="446" mass="50351">MKRPVREVPMQPTHDDPRPPVDDRRHRLVGLALVLVCVLGFGGWAVSAELAVSVIAPGRVEVASFKKTVQHLEGGIVRRIAVDEGDRVEEGQTLLVLDPTQVESRLQIARSQFLINRAAETRLMAEQAGDERLTFPDELADAESPRIAQLEAVQRGLFLSRREALEGALASLEEQSEQLRQRIEGREAMIRVSREQLASLREDAEAYRSLFKDGLGDNRRLRELEREVLQYQGEIEQHRTEIARLRSQISENELKKRVRVEEFRQEVGERLRETRRQIADAEERMTALRDQRRRTVVEAPAAGTVVGLAVHTRGAVIEPGTTLLEIVPGGGDFVVEARVDDRDIDSVYPGQSAEIRFSAFNRRRSKLLDGTVQRVSADSFTDERSGQRYYEVRVRVSEAERQSMPDAMRLQAGMPAEVRLQTASRTFASYLAKPVSDMLARAMRAD</sequence>
<feature type="domain" description="AprE-like long alpha-helical hairpin" evidence="12">
    <location>
        <begin position="103"/>
        <end position="291"/>
    </location>
</feature>
<proteinExistence type="inferred from homology"/>
<dbReference type="Gene3D" id="2.40.50.100">
    <property type="match status" value="1"/>
</dbReference>
<accession>A0ABR4WS52</accession>
<evidence type="ECO:0000256" key="4">
    <source>
        <dbReference type="ARBA" id="ARBA00022475"/>
    </source>
</evidence>
<dbReference type="InterPro" id="IPR058781">
    <property type="entry name" value="HH_AprE-like"/>
</dbReference>
<evidence type="ECO:0000256" key="8">
    <source>
        <dbReference type="ARBA" id="ARBA00023136"/>
    </source>
</evidence>
<organism evidence="14 15">
    <name type="scientific">Halomonas salina</name>
    <dbReference type="NCBI Taxonomy" id="42565"/>
    <lineage>
        <taxon>Bacteria</taxon>
        <taxon>Pseudomonadati</taxon>
        <taxon>Pseudomonadota</taxon>
        <taxon>Gammaproteobacteria</taxon>
        <taxon>Oceanospirillales</taxon>
        <taxon>Halomonadaceae</taxon>
        <taxon>Halomonas</taxon>
    </lineage>
</organism>
<dbReference type="PANTHER" id="PTHR30386:SF17">
    <property type="entry name" value="ALKALINE PROTEASE SECRETION PROTEIN APRE"/>
    <property type="match status" value="1"/>
</dbReference>
<keyword evidence="5 9" id="KW-0997">Cell inner membrane</keyword>
<dbReference type="InterPro" id="IPR010129">
    <property type="entry name" value="T1SS_HlyD"/>
</dbReference>
<evidence type="ECO:0000256" key="5">
    <source>
        <dbReference type="ARBA" id="ARBA00022519"/>
    </source>
</evidence>
<evidence type="ECO:0000313" key="14">
    <source>
        <dbReference type="EMBL" id="KGE77556.1"/>
    </source>
</evidence>
<name>A0ABR4WS52_9GAMM</name>
<dbReference type="Pfam" id="PF25994">
    <property type="entry name" value="HH_AprE"/>
    <property type="match status" value="1"/>
</dbReference>
<dbReference type="Gene3D" id="2.40.30.170">
    <property type="match status" value="1"/>
</dbReference>
<evidence type="ECO:0000256" key="1">
    <source>
        <dbReference type="ARBA" id="ARBA00004377"/>
    </source>
</evidence>
<dbReference type="Pfam" id="PF26002">
    <property type="entry name" value="Beta-barrel_AprE"/>
    <property type="match status" value="1"/>
</dbReference>
<dbReference type="InterPro" id="IPR058982">
    <property type="entry name" value="Beta-barrel_AprE"/>
</dbReference>
<dbReference type="Gene3D" id="1.10.287.1490">
    <property type="match status" value="1"/>
</dbReference>
<dbReference type="PANTHER" id="PTHR30386">
    <property type="entry name" value="MEMBRANE FUSION SUBUNIT OF EMRAB-TOLC MULTIDRUG EFFLUX PUMP"/>
    <property type="match status" value="1"/>
</dbReference>
<gene>
    <name evidence="14" type="ORF">FP66_08915</name>
</gene>
<protein>
    <recommendedName>
        <fullName evidence="9">Membrane fusion protein (MFP) family protein</fullName>
    </recommendedName>
</protein>
<evidence type="ECO:0000256" key="2">
    <source>
        <dbReference type="ARBA" id="ARBA00009477"/>
    </source>
</evidence>
<feature type="coiled-coil region" evidence="10">
    <location>
        <begin position="162"/>
        <end position="298"/>
    </location>
</feature>
<feature type="domain" description="AprE-like beta-barrel" evidence="13">
    <location>
        <begin position="334"/>
        <end position="422"/>
    </location>
</feature>
<keyword evidence="7 9" id="KW-1133">Transmembrane helix</keyword>
<keyword evidence="8 9" id="KW-0472">Membrane</keyword>
<keyword evidence="4 9" id="KW-1003">Cell membrane</keyword>
<dbReference type="InterPro" id="IPR050739">
    <property type="entry name" value="MFP"/>
</dbReference>
<comment type="caution">
    <text evidence="14">The sequence shown here is derived from an EMBL/GenBank/DDBJ whole genome shotgun (WGS) entry which is preliminary data.</text>
</comment>
<keyword evidence="15" id="KW-1185">Reference proteome</keyword>
<reference evidence="14 15" key="1">
    <citation type="submission" date="2014-06" db="EMBL/GenBank/DDBJ databases">
        <title>Draft genome sequence of an extremely salt tolerant bacteria Halomonas salina/CIFRI 1.</title>
        <authorList>
            <person name="Behera B.D."/>
            <person name="Meena D.K."/>
            <person name="Das P."/>
            <person name="Maharana J."/>
            <person name="Paria P."/>
            <person name="Sharma A.P."/>
            <person name="Shamsudheen K.V."/>
            <person name="Rijit J."/>
            <person name="Dixit V."/>
            <person name="Verma A."/>
            <person name="Scaria V."/>
            <person name="Sivasubbu S."/>
        </authorList>
    </citation>
    <scope>NUCLEOTIDE SEQUENCE [LARGE SCALE GENOMIC DNA]</scope>
    <source>
        <strain evidence="14 15">CIFRI 1</strain>
    </source>
</reference>
<evidence type="ECO:0000259" key="12">
    <source>
        <dbReference type="Pfam" id="PF25994"/>
    </source>
</evidence>
<comment type="similarity">
    <text evidence="2 9">Belongs to the membrane fusion protein (MFP) (TC 8.A.1) family.</text>
</comment>
<dbReference type="Proteomes" id="UP000029721">
    <property type="component" value="Unassembled WGS sequence"/>
</dbReference>
<dbReference type="EMBL" id="JOKD01000036">
    <property type="protein sequence ID" value="KGE77556.1"/>
    <property type="molecule type" value="Genomic_DNA"/>
</dbReference>
<feature type="transmembrane region" description="Helical" evidence="9">
    <location>
        <begin position="28"/>
        <end position="46"/>
    </location>
</feature>
<dbReference type="PRINTS" id="PR01490">
    <property type="entry name" value="RTXTOXIND"/>
</dbReference>
<evidence type="ECO:0000256" key="11">
    <source>
        <dbReference type="SAM" id="MobiDB-lite"/>
    </source>
</evidence>
<keyword evidence="10" id="KW-0175">Coiled coil</keyword>
<comment type="subcellular location">
    <subcellularLocation>
        <location evidence="1 9">Cell inner membrane</location>
        <topology evidence="1 9">Single-pass membrane protein</topology>
    </subcellularLocation>
</comment>
<feature type="compositionally biased region" description="Basic and acidic residues" evidence="11">
    <location>
        <begin position="13"/>
        <end position="22"/>
    </location>
</feature>
<evidence type="ECO:0000256" key="6">
    <source>
        <dbReference type="ARBA" id="ARBA00022692"/>
    </source>
</evidence>
<keyword evidence="6 9" id="KW-0812">Transmembrane</keyword>
<dbReference type="NCBIfam" id="TIGR01843">
    <property type="entry name" value="type_I_hlyD"/>
    <property type="match status" value="1"/>
</dbReference>
<feature type="region of interest" description="Disordered" evidence="11">
    <location>
        <begin position="1"/>
        <end position="22"/>
    </location>
</feature>
<keyword evidence="3 9" id="KW-0813">Transport</keyword>
<evidence type="ECO:0000256" key="9">
    <source>
        <dbReference type="RuleBase" id="RU365093"/>
    </source>
</evidence>
<evidence type="ECO:0000256" key="7">
    <source>
        <dbReference type="ARBA" id="ARBA00022989"/>
    </source>
</evidence>
<evidence type="ECO:0000256" key="3">
    <source>
        <dbReference type="ARBA" id="ARBA00022448"/>
    </source>
</evidence>